<keyword evidence="3" id="KW-1185">Reference proteome</keyword>
<reference evidence="2" key="2">
    <citation type="submission" date="2020-09" db="EMBL/GenBank/DDBJ databases">
        <authorList>
            <person name="Sun Q."/>
            <person name="Ohkuma M."/>
        </authorList>
    </citation>
    <scope>NUCLEOTIDE SEQUENCE</scope>
    <source>
        <strain evidence="2">JCM 14719</strain>
    </source>
</reference>
<sequence length="204" mass="22636">MEINLLPHTPFVARHFPRLLLASAVFLAAVASAGYPFYRAHTRALEEARQVVAELEQTKAALDRDVAVYRQKRTAIEKERAAVQAQTERIRATQLLRAHRYRWSALMEQVSRAFPPGTAVFHIEADVDRLVGYAAVPALTDLAPLARRLSKLPAVAEAVVERATDPAAQSLQAIPDLPPGTLVVRFRLELTDRVEARNADGESR</sequence>
<dbReference type="AlphaFoldDB" id="A0A8J3B9H8"/>
<keyword evidence="1" id="KW-0175">Coiled coil</keyword>
<name>A0A8J3B9H8_9BACI</name>
<feature type="coiled-coil region" evidence="1">
    <location>
        <begin position="38"/>
        <end position="72"/>
    </location>
</feature>
<accession>A0A8J3B9H8</accession>
<evidence type="ECO:0008006" key="4">
    <source>
        <dbReference type="Google" id="ProtNLM"/>
    </source>
</evidence>
<dbReference type="EMBL" id="BMOF01000038">
    <property type="protein sequence ID" value="GGK03995.1"/>
    <property type="molecule type" value="Genomic_DNA"/>
</dbReference>
<proteinExistence type="predicted"/>
<evidence type="ECO:0000256" key="1">
    <source>
        <dbReference type="SAM" id="Coils"/>
    </source>
</evidence>
<evidence type="ECO:0000313" key="2">
    <source>
        <dbReference type="EMBL" id="GGK03995.1"/>
    </source>
</evidence>
<evidence type="ECO:0000313" key="3">
    <source>
        <dbReference type="Proteomes" id="UP000637720"/>
    </source>
</evidence>
<dbReference type="Proteomes" id="UP000637720">
    <property type="component" value="Unassembled WGS sequence"/>
</dbReference>
<comment type="caution">
    <text evidence="2">The sequence shown here is derived from an EMBL/GenBank/DDBJ whole genome shotgun (WGS) entry which is preliminary data.</text>
</comment>
<dbReference type="RefSeq" id="WP_054672915.1">
    <property type="nucleotide sequence ID" value="NZ_BMOF01000038.1"/>
</dbReference>
<organism evidence="2 3">
    <name type="scientific">Calditerricola satsumensis</name>
    <dbReference type="NCBI Taxonomy" id="373054"/>
    <lineage>
        <taxon>Bacteria</taxon>
        <taxon>Bacillati</taxon>
        <taxon>Bacillota</taxon>
        <taxon>Bacilli</taxon>
        <taxon>Bacillales</taxon>
        <taxon>Bacillaceae</taxon>
        <taxon>Calditerricola</taxon>
    </lineage>
</organism>
<gene>
    <name evidence="2" type="ORF">GCM10007043_17600</name>
</gene>
<reference evidence="2" key="1">
    <citation type="journal article" date="2014" name="Int. J. Syst. Evol. Microbiol.">
        <title>Complete genome sequence of Corynebacterium casei LMG S-19264T (=DSM 44701T), isolated from a smear-ripened cheese.</title>
        <authorList>
            <consortium name="US DOE Joint Genome Institute (JGI-PGF)"/>
            <person name="Walter F."/>
            <person name="Albersmeier A."/>
            <person name="Kalinowski J."/>
            <person name="Ruckert C."/>
        </authorList>
    </citation>
    <scope>NUCLEOTIDE SEQUENCE</scope>
    <source>
        <strain evidence="2">JCM 14719</strain>
    </source>
</reference>
<protein>
    <recommendedName>
        <fullName evidence="4">PilN domain-containing protein</fullName>
    </recommendedName>
</protein>